<evidence type="ECO:0000256" key="7">
    <source>
        <dbReference type="PIRSR" id="PIRSR036517-1"/>
    </source>
</evidence>
<evidence type="ECO:0000256" key="10">
    <source>
        <dbReference type="SAM" id="SignalP"/>
    </source>
</evidence>
<comment type="similarity">
    <text evidence="6 9">Belongs to the globin family.</text>
</comment>
<dbReference type="GO" id="GO:0020037">
    <property type="term" value="F:heme binding"/>
    <property type="evidence" value="ECO:0007669"/>
    <property type="project" value="UniProtKB-UniRule"/>
</dbReference>
<name>A0AAD9P390_RIDPI</name>
<dbReference type="GO" id="GO:0019825">
    <property type="term" value="F:oxygen binding"/>
    <property type="evidence" value="ECO:0007669"/>
    <property type="project" value="UniProtKB-UniRule"/>
</dbReference>
<feature type="domain" description="Globin" evidence="11">
    <location>
        <begin position="21"/>
        <end position="164"/>
    </location>
</feature>
<evidence type="ECO:0000256" key="6">
    <source>
        <dbReference type="PIRNR" id="PIRNR036517"/>
    </source>
</evidence>
<evidence type="ECO:0000256" key="3">
    <source>
        <dbReference type="ARBA" id="ARBA00022621"/>
    </source>
</evidence>
<evidence type="ECO:0000259" key="11">
    <source>
        <dbReference type="PROSITE" id="PS01033"/>
    </source>
</evidence>
<proteinExistence type="inferred from homology"/>
<dbReference type="Pfam" id="PF00042">
    <property type="entry name" value="Globin"/>
    <property type="match status" value="1"/>
</dbReference>
<dbReference type="InterPro" id="IPR009050">
    <property type="entry name" value="Globin-like_sf"/>
</dbReference>
<dbReference type="SUPFAM" id="SSF46458">
    <property type="entry name" value="Globin-like"/>
    <property type="match status" value="1"/>
</dbReference>
<feature type="binding site" description="proximal binding residue" evidence="7">
    <location>
        <position position="114"/>
    </location>
    <ligand>
        <name>heme b</name>
        <dbReference type="ChEBI" id="CHEBI:60344"/>
    </ligand>
    <ligandPart>
        <name>Fe</name>
        <dbReference type="ChEBI" id="CHEBI:18248"/>
    </ligandPart>
</feature>
<keyword evidence="10" id="KW-0732">Signal</keyword>
<evidence type="ECO:0000313" key="12">
    <source>
        <dbReference type="EMBL" id="KAK2187330.1"/>
    </source>
</evidence>
<organism evidence="12 13">
    <name type="scientific">Ridgeia piscesae</name>
    <name type="common">Tubeworm</name>
    <dbReference type="NCBI Taxonomy" id="27915"/>
    <lineage>
        <taxon>Eukaryota</taxon>
        <taxon>Metazoa</taxon>
        <taxon>Spiralia</taxon>
        <taxon>Lophotrochozoa</taxon>
        <taxon>Annelida</taxon>
        <taxon>Polychaeta</taxon>
        <taxon>Sedentaria</taxon>
        <taxon>Canalipalpata</taxon>
        <taxon>Sabellida</taxon>
        <taxon>Siboglinidae</taxon>
        <taxon>Ridgeia</taxon>
    </lineage>
</organism>
<feature type="disulfide bond" evidence="8">
    <location>
        <begin position="22"/>
        <end position="151"/>
    </location>
</feature>
<evidence type="ECO:0000313" key="13">
    <source>
        <dbReference type="Proteomes" id="UP001209878"/>
    </source>
</evidence>
<keyword evidence="5 6" id="KW-0408">Iron</keyword>
<dbReference type="AlphaFoldDB" id="A0AAD9P390"/>
<comment type="caution">
    <text evidence="12">The sequence shown here is derived from an EMBL/GenBank/DDBJ whole genome shotgun (WGS) entry which is preliminary data.</text>
</comment>
<dbReference type="Proteomes" id="UP001209878">
    <property type="component" value="Unassembled WGS sequence"/>
</dbReference>
<evidence type="ECO:0000256" key="9">
    <source>
        <dbReference type="RuleBase" id="RU000356"/>
    </source>
</evidence>
<sequence length="166" mass="17772">MKVPGMLLLLLGVVAIASADRCNNLQRIKTKMQWAKAYGTGSKRAEFGDALWNNVFNYAPGARALFSGVNSEDLSSPGFKAHIARVLGGLDRVISMLDNQATLDADLAHLKSQHDPRSIDPANFVVFRDALIGTVAGTFGVCFDVPAWVGCYNVIAQGITGDSIFA</sequence>
<keyword evidence="1 6" id="KW-0813">Transport</keyword>
<keyword evidence="13" id="KW-1185">Reference proteome</keyword>
<dbReference type="CDD" id="cd01040">
    <property type="entry name" value="Mb-like"/>
    <property type="match status" value="1"/>
</dbReference>
<dbReference type="GO" id="GO:0005576">
    <property type="term" value="C:extracellular region"/>
    <property type="evidence" value="ECO:0007669"/>
    <property type="project" value="UniProtKB-UniRule"/>
</dbReference>
<evidence type="ECO:0000256" key="2">
    <source>
        <dbReference type="ARBA" id="ARBA00022617"/>
    </source>
</evidence>
<dbReference type="PIRSF" id="PIRSF036517">
    <property type="entry name" value="Ext_hemo"/>
    <property type="match status" value="1"/>
</dbReference>
<protein>
    <recommendedName>
        <fullName evidence="6">Extracellular globin</fullName>
    </recommendedName>
</protein>
<dbReference type="InterPro" id="IPR012292">
    <property type="entry name" value="Globin/Proto"/>
</dbReference>
<keyword evidence="2 6" id="KW-0349">Heme</keyword>
<dbReference type="PROSITE" id="PS01033">
    <property type="entry name" value="GLOBIN"/>
    <property type="match status" value="1"/>
</dbReference>
<accession>A0AAD9P390</accession>
<dbReference type="GO" id="GO:0005506">
    <property type="term" value="F:iron ion binding"/>
    <property type="evidence" value="ECO:0007669"/>
    <property type="project" value="UniProtKB-UniRule"/>
</dbReference>
<evidence type="ECO:0000256" key="4">
    <source>
        <dbReference type="ARBA" id="ARBA00022723"/>
    </source>
</evidence>
<gene>
    <name evidence="12" type="ORF">NP493_169g03021</name>
</gene>
<dbReference type="InterPro" id="IPR014610">
    <property type="entry name" value="Haemoglobin_extracell"/>
</dbReference>
<dbReference type="GO" id="GO:0005833">
    <property type="term" value="C:hemoglobin complex"/>
    <property type="evidence" value="ECO:0007669"/>
    <property type="project" value="UniProtKB-UniRule"/>
</dbReference>
<dbReference type="InterPro" id="IPR044399">
    <property type="entry name" value="Mb-like_M"/>
</dbReference>
<keyword evidence="8" id="KW-1015">Disulfide bond</keyword>
<keyword evidence="4 6" id="KW-0479">Metal-binding</keyword>
<dbReference type="Gene3D" id="1.10.490.10">
    <property type="entry name" value="Globins"/>
    <property type="match status" value="1"/>
</dbReference>
<feature type="signal peptide" evidence="10">
    <location>
        <begin position="1"/>
        <end position="19"/>
    </location>
</feature>
<reference evidence="12" key="1">
    <citation type="journal article" date="2023" name="Mol. Biol. Evol.">
        <title>Third-Generation Sequencing Reveals the Adaptive Role of the Epigenome in Three Deep-Sea Polychaetes.</title>
        <authorList>
            <person name="Perez M."/>
            <person name="Aroh O."/>
            <person name="Sun Y."/>
            <person name="Lan Y."/>
            <person name="Juniper S.K."/>
            <person name="Young C.R."/>
            <person name="Angers B."/>
            <person name="Qian P.Y."/>
        </authorList>
    </citation>
    <scope>NUCLEOTIDE SEQUENCE</scope>
    <source>
        <strain evidence="12">R07B-5</strain>
    </source>
</reference>
<keyword evidence="3 6" id="KW-0561">Oxygen transport</keyword>
<evidence type="ECO:0000256" key="1">
    <source>
        <dbReference type="ARBA" id="ARBA00022448"/>
    </source>
</evidence>
<feature type="chain" id="PRO_5042280381" description="Extracellular globin" evidence="10">
    <location>
        <begin position="20"/>
        <end position="166"/>
    </location>
</feature>
<evidence type="ECO:0000256" key="8">
    <source>
        <dbReference type="PIRSR" id="PIRSR036517-2"/>
    </source>
</evidence>
<dbReference type="GO" id="GO:0005344">
    <property type="term" value="F:oxygen carrier activity"/>
    <property type="evidence" value="ECO:0007669"/>
    <property type="project" value="UniProtKB-UniRule"/>
</dbReference>
<dbReference type="EMBL" id="JAODUO010000169">
    <property type="protein sequence ID" value="KAK2187330.1"/>
    <property type="molecule type" value="Genomic_DNA"/>
</dbReference>
<dbReference type="InterPro" id="IPR000971">
    <property type="entry name" value="Globin"/>
</dbReference>
<evidence type="ECO:0000256" key="5">
    <source>
        <dbReference type="ARBA" id="ARBA00023004"/>
    </source>
</evidence>